<dbReference type="RefSeq" id="WP_107889789.1">
    <property type="nucleotide sequence ID" value="NZ_CP028519.1"/>
</dbReference>
<protein>
    <submittedName>
        <fullName evidence="1">Uncharacterized protein</fullName>
    </submittedName>
</protein>
<dbReference type="AlphaFoldDB" id="A0A2S0PCV1"/>
<reference evidence="1 2" key="1">
    <citation type="submission" date="2018-04" db="EMBL/GenBank/DDBJ databases">
        <title>Denitrifier Microvirgula.</title>
        <authorList>
            <person name="Anderson E."/>
            <person name="Jang J."/>
            <person name="Ishii S."/>
        </authorList>
    </citation>
    <scope>NUCLEOTIDE SEQUENCE [LARGE SCALE GENOMIC DNA]</scope>
    <source>
        <strain evidence="1 2">BE2.4</strain>
    </source>
</reference>
<dbReference type="EMBL" id="CP028519">
    <property type="protein sequence ID" value="AVY95162.1"/>
    <property type="molecule type" value="Genomic_DNA"/>
</dbReference>
<dbReference type="Proteomes" id="UP000244173">
    <property type="component" value="Chromosome"/>
</dbReference>
<evidence type="ECO:0000313" key="1">
    <source>
        <dbReference type="EMBL" id="AVY95162.1"/>
    </source>
</evidence>
<sequence>MAVCRLPPALLLAPGGFRSCLQSSIVPIADGVVLASHFSPDCLWLPLLLLFPVPFDGGAHHLMADVAAERFRRDPAPVRPPAADQSTYK</sequence>
<proteinExistence type="predicted"/>
<organism evidence="1 2">
    <name type="scientific">Microvirgula aerodenitrificans</name>
    <dbReference type="NCBI Taxonomy" id="57480"/>
    <lineage>
        <taxon>Bacteria</taxon>
        <taxon>Pseudomonadati</taxon>
        <taxon>Pseudomonadota</taxon>
        <taxon>Betaproteobacteria</taxon>
        <taxon>Neisseriales</taxon>
        <taxon>Aquaspirillaceae</taxon>
        <taxon>Microvirgula</taxon>
    </lineage>
</organism>
<accession>A0A2S0PCV1</accession>
<gene>
    <name evidence="1" type="ORF">DAI18_14745</name>
</gene>
<name>A0A2S0PCV1_9NEIS</name>
<dbReference type="KEGG" id="maer:DAI18_14745"/>
<evidence type="ECO:0000313" key="2">
    <source>
        <dbReference type="Proteomes" id="UP000244173"/>
    </source>
</evidence>
<keyword evidence="2" id="KW-1185">Reference proteome</keyword>